<evidence type="ECO:0000313" key="15">
    <source>
        <dbReference type="EMBL" id="KAF0753673.1"/>
    </source>
</evidence>
<comment type="caution">
    <text evidence="15">The sequence shown here is derived from an EMBL/GenBank/DDBJ whole genome shotgun (WGS) entry which is preliminary data.</text>
</comment>
<evidence type="ECO:0000256" key="1">
    <source>
        <dbReference type="ARBA" id="ARBA00000900"/>
    </source>
</evidence>
<evidence type="ECO:0000259" key="14">
    <source>
        <dbReference type="PROSITE" id="PS51292"/>
    </source>
</evidence>
<evidence type="ECO:0000256" key="13">
    <source>
        <dbReference type="SAM" id="Phobius"/>
    </source>
</evidence>
<evidence type="ECO:0000256" key="4">
    <source>
        <dbReference type="ARBA" id="ARBA00012483"/>
    </source>
</evidence>
<dbReference type="PANTHER" id="PTHR13145:SF0">
    <property type="entry name" value="E3 UBIQUITIN-PROTEIN LIGASE MARCHF6"/>
    <property type="match status" value="1"/>
</dbReference>
<dbReference type="GO" id="GO:0061630">
    <property type="term" value="F:ubiquitin protein ligase activity"/>
    <property type="evidence" value="ECO:0007669"/>
    <property type="project" value="UniProtKB-EC"/>
</dbReference>
<keyword evidence="10" id="KW-0862">Zinc</keyword>
<keyword evidence="5" id="KW-0808">Transferase</keyword>
<gene>
    <name evidence="15" type="ORF">AaE_005624</name>
</gene>
<evidence type="ECO:0000256" key="8">
    <source>
        <dbReference type="ARBA" id="ARBA00022771"/>
    </source>
</evidence>
<dbReference type="EC" id="2.3.2.27" evidence="4"/>
<evidence type="ECO:0000256" key="6">
    <source>
        <dbReference type="ARBA" id="ARBA00022692"/>
    </source>
</evidence>
<evidence type="ECO:0000313" key="16">
    <source>
        <dbReference type="Proteomes" id="UP000469452"/>
    </source>
</evidence>
<dbReference type="InterPro" id="IPR013083">
    <property type="entry name" value="Znf_RING/FYVE/PHD"/>
</dbReference>
<dbReference type="SUPFAM" id="SSF57850">
    <property type="entry name" value="RING/U-box"/>
    <property type="match status" value="1"/>
</dbReference>
<sequence length="216" mass="25118">MDDHYDAAECRVCREEAEPRRPLFAPCKCNGSIRHVHSDCLIHWLTFSKRDACDLCSHTFLFRQVYAHGCPDVIPFHEVALSSIWLVSRRTSEYLRLVAILMLWVVVTPYCLNWFYRLRSPSLAVIRFMDRIQHMDTVVDDIFHGLVLMVTVVLSGFYLVCIAEDIQLESNRFHRDDLIASGWHTGSRHRRGHPCAAFPFEKRTTCRPTPSRPRAT</sequence>
<comment type="catalytic activity">
    <reaction evidence="1">
        <text>S-ubiquitinyl-[E2 ubiquitin-conjugating enzyme]-L-cysteine + [acceptor protein]-L-lysine = [E2 ubiquitin-conjugating enzyme]-L-cysteine + N(6)-ubiquitinyl-[acceptor protein]-L-lysine.</text>
        <dbReference type="EC" id="2.3.2.27"/>
    </reaction>
</comment>
<keyword evidence="9" id="KW-0833">Ubl conjugation pathway</keyword>
<dbReference type="InterPro" id="IPR011016">
    <property type="entry name" value="Znf_RING-CH"/>
</dbReference>
<comment type="pathway">
    <text evidence="3">Protein modification; protein ubiquitination.</text>
</comment>
<keyword evidence="11 13" id="KW-1133">Transmembrane helix</keyword>
<organism evidence="15 16">
    <name type="scientific">Aphanomyces astaci</name>
    <name type="common">Crayfish plague agent</name>
    <dbReference type="NCBI Taxonomy" id="112090"/>
    <lineage>
        <taxon>Eukaryota</taxon>
        <taxon>Sar</taxon>
        <taxon>Stramenopiles</taxon>
        <taxon>Oomycota</taxon>
        <taxon>Saprolegniomycetes</taxon>
        <taxon>Saprolegniales</taxon>
        <taxon>Verrucalvaceae</taxon>
        <taxon>Aphanomyces</taxon>
    </lineage>
</organism>
<accession>A0A6A5AF71</accession>
<keyword evidence="7" id="KW-0479">Metal-binding</keyword>
<feature type="non-terminal residue" evidence="15">
    <location>
        <position position="216"/>
    </location>
</feature>
<dbReference type="GO" id="GO:0008270">
    <property type="term" value="F:zinc ion binding"/>
    <property type="evidence" value="ECO:0007669"/>
    <property type="project" value="UniProtKB-KW"/>
</dbReference>
<evidence type="ECO:0000256" key="11">
    <source>
        <dbReference type="ARBA" id="ARBA00022989"/>
    </source>
</evidence>
<dbReference type="GO" id="GO:0036503">
    <property type="term" value="P:ERAD pathway"/>
    <property type="evidence" value="ECO:0007669"/>
    <property type="project" value="TreeGrafter"/>
</dbReference>
<evidence type="ECO:0000256" key="2">
    <source>
        <dbReference type="ARBA" id="ARBA00004141"/>
    </source>
</evidence>
<feature type="transmembrane region" description="Helical" evidence="13">
    <location>
        <begin position="94"/>
        <end position="116"/>
    </location>
</feature>
<dbReference type="SMART" id="SM00744">
    <property type="entry name" value="RINGv"/>
    <property type="match status" value="1"/>
</dbReference>
<dbReference type="PROSITE" id="PS51292">
    <property type="entry name" value="ZF_RING_CH"/>
    <property type="match status" value="1"/>
</dbReference>
<evidence type="ECO:0000256" key="12">
    <source>
        <dbReference type="ARBA" id="ARBA00023136"/>
    </source>
</evidence>
<proteinExistence type="predicted"/>
<protein>
    <recommendedName>
        <fullName evidence="4">RING-type E3 ubiquitin transferase</fullName>
        <ecNumber evidence="4">2.3.2.27</ecNumber>
    </recommendedName>
</protein>
<dbReference type="Gene3D" id="3.30.40.10">
    <property type="entry name" value="Zinc/RING finger domain, C3HC4 (zinc finger)"/>
    <property type="match status" value="1"/>
</dbReference>
<evidence type="ECO:0000256" key="5">
    <source>
        <dbReference type="ARBA" id="ARBA00022679"/>
    </source>
</evidence>
<keyword evidence="12 13" id="KW-0472">Membrane</keyword>
<feature type="domain" description="RING-CH-type" evidence="14">
    <location>
        <begin position="2"/>
        <end position="63"/>
    </location>
</feature>
<reference evidence="15 16" key="1">
    <citation type="submission" date="2019-06" db="EMBL/GenBank/DDBJ databases">
        <title>Genomics analysis of Aphanomyces spp. identifies a new class of oomycete effector associated with host adaptation.</title>
        <authorList>
            <person name="Gaulin E."/>
        </authorList>
    </citation>
    <scope>NUCLEOTIDE SEQUENCE [LARGE SCALE GENOMIC DNA]</scope>
    <source>
        <strain evidence="15 16">E</strain>
    </source>
</reference>
<evidence type="ECO:0000256" key="3">
    <source>
        <dbReference type="ARBA" id="ARBA00004906"/>
    </source>
</evidence>
<dbReference type="AlphaFoldDB" id="A0A6A5AF71"/>
<dbReference type="PANTHER" id="PTHR13145">
    <property type="entry name" value="SSM4 PROTEIN"/>
    <property type="match status" value="1"/>
</dbReference>
<dbReference type="GO" id="GO:0005789">
    <property type="term" value="C:endoplasmic reticulum membrane"/>
    <property type="evidence" value="ECO:0007669"/>
    <property type="project" value="TreeGrafter"/>
</dbReference>
<name>A0A6A5AF71_APHAT</name>
<feature type="transmembrane region" description="Helical" evidence="13">
    <location>
        <begin position="142"/>
        <end position="163"/>
    </location>
</feature>
<dbReference type="VEuPathDB" id="FungiDB:H257_06311"/>
<dbReference type="Proteomes" id="UP000469452">
    <property type="component" value="Unassembled WGS sequence"/>
</dbReference>
<evidence type="ECO:0000256" key="9">
    <source>
        <dbReference type="ARBA" id="ARBA00022786"/>
    </source>
</evidence>
<comment type="subcellular location">
    <subcellularLocation>
        <location evidence="2">Membrane</location>
        <topology evidence="2">Multi-pass membrane protein</topology>
    </subcellularLocation>
</comment>
<dbReference type="EMBL" id="VJMI01011128">
    <property type="protein sequence ID" value="KAF0753673.1"/>
    <property type="molecule type" value="Genomic_DNA"/>
</dbReference>
<keyword evidence="6 13" id="KW-0812">Transmembrane</keyword>
<dbReference type="CDD" id="cd16702">
    <property type="entry name" value="RING_CH-C4HC3_MARCH6"/>
    <property type="match status" value="1"/>
</dbReference>
<evidence type="ECO:0000256" key="7">
    <source>
        <dbReference type="ARBA" id="ARBA00022723"/>
    </source>
</evidence>
<keyword evidence="8" id="KW-0863">Zinc-finger</keyword>
<dbReference type="Pfam" id="PF12906">
    <property type="entry name" value="RINGv"/>
    <property type="match status" value="1"/>
</dbReference>
<evidence type="ECO:0000256" key="10">
    <source>
        <dbReference type="ARBA" id="ARBA00022833"/>
    </source>
</evidence>